<accession>A0A067DL98</accession>
<dbReference type="EMBL" id="KK785366">
    <property type="protein sequence ID" value="KDO43638.1"/>
    <property type="molecule type" value="Genomic_DNA"/>
</dbReference>
<evidence type="ECO:0000313" key="2">
    <source>
        <dbReference type="Proteomes" id="UP000027120"/>
    </source>
</evidence>
<organism evidence="1 2">
    <name type="scientific">Citrus sinensis</name>
    <name type="common">Sweet orange</name>
    <name type="synonym">Citrus aurantium var. sinensis</name>
    <dbReference type="NCBI Taxonomy" id="2711"/>
    <lineage>
        <taxon>Eukaryota</taxon>
        <taxon>Viridiplantae</taxon>
        <taxon>Streptophyta</taxon>
        <taxon>Embryophyta</taxon>
        <taxon>Tracheophyta</taxon>
        <taxon>Spermatophyta</taxon>
        <taxon>Magnoliopsida</taxon>
        <taxon>eudicotyledons</taxon>
        <taxon>Gunneridae</taxon>
        <taxon>Pentapetalae</taxon>
        <taxon>rosids</taxon>
        <taxon>malvids</taxon>
        <taxon>Sapindales</taxon>
        <taxon>Rutaceae</taxon>
        <taxon>Aurantioideae</taxon>
        <taxon>Citrus</taxon>
    </lineage>
</organism>
<dbReference type="Proteomes" id="UP000027120">
    <property type="component" value="Unassembled WGS sequence"/>
</dbReference>
<name>A0A067DL98_CITSI</name>
<protein>
    <submittedName>
        <fullName evidence="1">Uncharacterized protein</fullName>
    </submittedName>
</protein>
<reference evidence="1 2" key="1">
    <citation type="submission" date="2014-04" db="EMBL/GenBank/DDBJ databases">
        <authorList>
            <consortium name="International Citrus Genome Consortium"/>
            <person name="Gmitter F."/>
            <person name="Chen C."/>
            <person name="Farmerie W."/>
            <person name="Harkins T."/>
            <person name="Desany B."/>
            <person name="Mohiuddin M."/>
            <person name="Kodira C."/>
            <person name="Borodovsky M."/>
            <person name="Lomsadze A."/>
            <person name="Burns P."/>
            <person name="Jenkins J."/>
            <person name="Prochnik S."/>
            <person name="Shu S."/>
            <person name="Chapman J."/>
            <person name="Pitluck S."/>
            <person name="Schmutz J."/>
            <person name="Rokhsar D."/>
        </authorList>
    </citation>
    <scope>NUCLEOTIDE SEQUENCE</scope>
</reference>
<sequence>MSETTSESTPVRTALLTTTKTYVLNSDFHYVQIINIKLNGDFNEVKRRILGCQPLHVIGEVFVEVKREESCRIMMLKKKGVAAPVEESAMAALDTTANKVFNQQKQNEKPQIWCDCYNKLFYVRDNCWKIYGKPAN</sequence>
<proteinExistence type="predicted"/>
<keyword evidence="2" id="KW-1185">Reference proteome</keyword>
<dbReference type="AlphaFoldDB" id="A0A067DL98"/>
<evidence type="ECO:0000313" key="1">
    <source>
        <dbReference type="EMBL" id="KDO43638.1"/>
    </source>
</evidence>
<gene>
    <name evidence="1" type="ORF">CISIN_1g039900mg</name>
</gene>